<dbReference type="AlphaFoldDB" id="A0A1Y2PGE3"/>
<name>A0A1Y2PGE3_9FLAO</name>
<accession>A0A1Y2PGE3</accession>
<dbReference type="InterPro" id="IPR025667">
    <property type="entry name" value="SprB_repeat"/>
</dbReference>
<protein>
    <recommendedName>
        <fullName evidence="3">T9SS type B sorting domain-containing protein</fullName>
    </recommendedName>
</protein>
<comment type="caution">
    <text evidence="1">The sequence shown here is derived from an EMBL/GenBank/DDBJ whole genome shotgun (WGS) entry which is preliminary data.</text>
</comment>
<sequence length="1132" mass="120576">ADTYTVRVYDIDSTPNCSEVKTIDILDAVRPNFTATPVNSICSGSDSGIIRIVTNDNGILPVTYTITPVAGTWNAATNSFEGLPPNTYSVVGRGANECTTTVTNLVITEFNPIVVPTPVVNEFGCTTANNTNNATITIPNSGANLIAGGSGNYVRIVFTDTKGTPATGDDEIVQDGTSLIFTSTEKAGSSYLITVYDDAGCTGTATATIAPFAELTAVNIVVNKEIDCATGEDITVTYTSTNPIVAPATITYTVSRAGGGFTPQTNGTGVFTNLPTGTYTVAVTNTGTGCVLETSHLVDDAPTFNLNINKLSNVTCLGSNTGSLSFEFASATPYIGNYDYEVFLSNGTSAGITGNDVSGLTTVTGLAAGTYYVRLTMDDSPFCPVQSTEITIDAPATALTVSTDTTLISCVGPNTGEVVITAAGGWGSYQYRLEKVGNATPIQDFGNNRTITGLDAGDYIASVQDANGCIVTDNFTLSDPTPIVATHSVVTNMCNGQALATITVDTVTGGQGTPPTYTYVLVYPDGTESANQSSNQFTDLSEGTYSVIIYDGYSCRGNINDIIITDPTKVIATAAITSGITCTAPQATIEVTGAGGSGVYEFSNDGTNWQTSNTFNAGAGQHQFYVRDNRLCVSESTVVTVDPLVPLTATLNVISGFITCNGDTNGVLSATAQGGLGNYQYELLDAAGTVVQPIQSDNTFTNIGAGTYRIRVTSRDCTFETSEHTLTEPDALQLRYTSTPISCNGSRDATITLDAEGGTGNYVYRISTEPIKFQRDPVFRGIAPGTYQLRVQDENGCFEDIEVSIIEPPLLEASVGTITQQVCISNPSPTFTLDIQGGTAPYFTSINGGPFVQDKVSFGAADGIQHGTTYVILVRDDRGCTTTPVVVSLDRAVDLQLAVETTYECSGEAVVTATVADEYKDEVVYTIYGATSGSNDTGIFRNVTPGQGYRIEVTHVPSNCESISNSFDVDDVRPLEMTIDDSQKNLLIANVSEGIPPYEFSVDGGDFGPENEFTILETRDYTITARDSRGCEITLTVRGVYVSIEIPNYFTPDGDGENDYWYPTEVESYHELEVFIYDRYGRQLANFKGNQQGWDGLYEGKPLPTGDYWYTLYYKELSGQRKKLMGHFTLYR</sequence>
<proteinExistence type="predicted"/>
<dbReference type="OrthoDB" id="607469at2"/>
<dbReference type="Pfam" id="PF13573">
    <property type="entry name" value="SprB"/>
    <property type="match status" value="3"/>
</dbReference>
<evidence type="ECO:0000313" key="2">
    <source>
        <dbReference type="Proteomes" id="UP000194221"/>
    </source>
</evidence>
<evidence type="ECO:0000313" key="1">
    <source>
        <dbReference type="EMBL" id="OSY89562.1"/>
    </source>
</evidence>
<dbReference type="EMBL" id="LAPZ01000001">
    <property type="protein sequence ID" value="OSY89562.1"/>
    <property type="molecule type" value="Genomic_DNA"/>
</dbReference>
<feature type="non-terminal residue" evidence="1">
    <location>
        <position position="1"/>
    </location>
</feature>
<dbReference type="RefSeq" id="WP_143592023.1">
    <property type="nucleotide sequence ID" value="NZ_LAPZ01000001.1"/>
</dbReference>
<dbReference type="InParanoid" id="A0A1Y2PGE3"/>
<gene>
    <name evidence="1" type="ORF">WH52_02720</name>
</gene>
<dbReference type="STRING" id="1635173.WH52_02720"/>
<evidence type="ECO:0008006" key="3">
    <source>
        <dbReference type="Google" id="ProtNLM"/>
    </source>
</evidence>
<dbReference type="NCBIfam" id="TIGR04131">
    <property type="entry name" value="Bac_Flav_CTERM"/>
    <property type="match status" value="1"/>
</dbReference>
<organism evidence="1 2">
    <name type="scientific">Tenacibaculum holothuriorum</name>
    <dbReference type="NCBI Taxonomy" id="1635173"/>
    <lineage>
        <taxon>Bacteria</taxon>
        <taxon>Pseudomonadati</taxon>
        <taxon>Bacteroidota</taxon>
        <taxon>Flavobacteriia</taxon>
        <taxon>Flavobacteriales</taxon>
        <taxon>Flavobacteriaceae</taxon>
        <taxon>Tenacibaculum</taxon>
    </lineage>
</organism>
<dbReference type="Pfam" id="PF13585">
    <property type="entry name" value="CHU_C"/>
    <property type="match status" value="1"/>
</dbReference>
<dbReference type="Proteomes" id="UP000194221">
    <property type="component" value="Unassembled WGS sequence"/>
</dbReference>
<reference evidence="1 2" key="1">
    <citation type="submission" date="2015-03" db="EMBL/GenBank/DDBJ databases">
        <title>Genome sequence of Tenacibaculum sp. S2-2, isolated from intestinal microbiota of sea cucumber, Apostichopus japonicas.</title>
        <authorList>
            <person name="Shao Z."/>
            <person name="Wang L."/>
            <person name="Li X."/>
        </authorList>
    </citation>
    <scope>NUCLEOTIDE SEQUENCE [LARGE SCALE GENOMIC DNA]</scope>
    <source>
        <strain evidence="1 2">S2-2</strain>
    </source>
</reference>
<dbReference type="InterPro" id="IPR026341">
    <property type="entry name" value="T9SS_type_B"/>
</dbReference>
<keyword evidence="2" id="KW-1185">Reference proteome</keyword>